<keyword evidence="4" id="KW-1003">Cell membrane</keyword>
<feature type="compositionally biased region" description="Polar residues" evidence="12">
    <location>
        <begin position="382"/>
        <end position="408"/>
    </location>
</feature>
<dbReference type="InterPro" id="IPR017990">
    <property type="entry name" value="Connexin_CS"/>
</dbReference>
<dbReference type="GO" id="GO:0005243">
    <property type="term" value="F:gap junction channel activity"/>
    <property type="evidence" value="ECO:0007669"/>
    <property type="project" value="TreeGrafter"/>
</dbReference>
<evidence type="ECO:0000256" key="8">
    <source>
        <dbReference type="ARBA" id="ARBA00022989"/>
    </source>
</evidence>
<feature type="transmembrane region" description="Helical" evidence="13">
    <location>
        <begin position="210"/>
        <end position="231"/>
    </location>
</feature>
<proteinExistence type="inferred from homology"/>
<dbReference type="Pfam" id="PF00029">
    <property type="entry name" value="Connexin"/>
    <property type="match status" value="1"/>
</dbReference>
<evidence type="ECO:0000256" key="12">
    <source>
        <dbReference type="SAM" id="MobiDB-lite"/>
    </source>
</evidence>
<dbReference type="PANTHER" id="PTHR11984">
    <property type="entry name" value="CONNEXIN"/>
    <property type="match status" value="1"/>
</dbReference>
<name>A0A3Q2QQ58_FUNHE</name>
<keyword evidence="7" id="KW-0965">Cell junction</keyword>
<dbReference type="PANTHER" id="PTHR11984:SF60">
    <property type="entry name" value="GAP JUNCTION ALPHA-9 PROTEIN"/>
    <property type="match status" value="1"/>
</dbReference>
<evidence type="ECO:0000256" key="2">
    <source>
        <dbReference type="ARBA" id="ARBA00004651"/>
    </source>
</evidence>
<organism evidence="16 17">
    <name type="scientific">Fundulus heteroclitus</name>
    <name type="common">Killifish</name>
    <name type="synonym">Mummichog</name>
    <dbReference type="NCBI Taxonomy" id="8078"/>
    <lineage>
        <taxon>Eukaryota</taxon>
        <taxon>Metazoa</taxon>
        <taxon>Chordata</taxon>
        <taxon>Craniata</taxon>
        <taxon>Vertebrata</taxon>
        <taxon>Euteleostomi</taxon>
        <taxon>Actinopterygii</taxon>
        <taxon>Neopterygii</taxon>
        <taxon>Teleostei</taxon>
        <taxon>Neoteleostei</taxon>
        <taxon>Acanthomorphata</taxon>
        <taxon>Ovalentaria</taxon>
        <taxon>Atherinomorphae</taxon>
        <taxon>Cyprinodontiformes</taxon>
        <taxon>Fundulidae</taxon>
        <taxon>Fundulus</taxon>
    </lineage>
</organism>
<feature type="domain" description="Connexin N-terminal" evidence="14">
    <location>
        <begin position="43"/>
        <end position="76"/>
    </location>
</feature>
<feature type="compositionally biased region" description="Low complexity" evidence="12">
    <location>
        <begin position="333"/>
        <end position="351"/>
    </location>
</feature>
<feature type="domain" description="Connexin cysteine-rich" evidence="15">
    <location>
        <begin position="167"/>
        <end position="233"/>
    </location>
</feature>
<feature type="transmembrane region" description="Helical" evidence="13">
    <location>
        <begin position="24"/>
        <end position="41"/>
    </location>
</feature>
<dbReference type="AlphaFoldDB" id="A0A3Q2QQ58"/>
<evidence type="ECO:0000256" key="5">
    <source>
        <dbReference type="ARBA" id="ARBA00022692"/>
    </source>
</evidence>
<keyword evidence="6 10" id="KW-0303">Gap junction</keyword>
<comment type="subcellular location">
    <subcellularLocation>
        <location evidence="1">Cell junction</location>
        <location evidence="1">Gap junction</location>
    </subcellularLocation>
    <subcellularLocation>
        <location evidence="2 10">Cell membrane</location>
        <topology evidence="2 10">Multi-pass membrane protein</topology>
    </subcellularLocation>
</comment>
<dbReference type="InterPro" id="IPR038359">
    <property type="entry name" value="Connexin_N_sf"/>
</dbReference>
<keyword evidence="8 13" id="KW-1133">Transmembrane helix</keyword>
<keyword evidence="17" id="KW-1185">Reference proteome</keyword>
<dbReference type="FunFam" id="1.20.1440.80:FF:000001">
    <property type="entry name" value="Gap junction alpha-1"/>
    <property type="match status" value="1"/>
</dbReference>
<evidence type="ECO:0000256" key="13">
    <source>
        <dbReference type="SAM" id="Phobius"/>
    </source>
</evidence>
<dbReference type="PROSITE" id="PS00407">
    <property type="entry name" value="CONNEXINS_1"/>
    <property type="match status" value="1"/>
</dbReference>
<dbReference type="GeneTree" id="ENSGT01150000286954"/>
<evidence type="ECO:0000256" key="4">
    <source>
        <dbReference type="ARBA" id="ARBA00022475"/>
    </source>
</evidence>
<evidence type="ECO:0000256" key="7">
    <source>
        <dbReference type="ARBA" id="ARBA00022949"/>
    </source>
</evidence>
<keyword evidence="5 10" id="KW-0812">Transmembrane</keyword>
<dbReference type="InterPro" id="IPR019570">
    <property type="entry name" value="Connexin_CCC"/>
</dbReference>
<evidence type="ECO:0000313" key="17">
    <source>
        <dbReference type="Proteomes" id="UP000265000"/>
    </source>
</evidence>
<comment type="subunit">
    <text evidence="3 10">A connexon is composed of a hexamer of connexins.</text>
</comment>
<evidence type="ECO:0000256" key="11">
    <source>
        <dbReference type="SAM" id="Coils"/>
    </source>
</evidence>
<dbReference type="GO" id="GO:0007267">
    <property type="term" value="P:cell-cell signaling"/>
    <property type="evidence" value="ECO:0007669"/>
    <property type="project" value="TreeGrafter"/>
</dbReference>
<evidence type="ECO:0000256" key="10">
    <source>
        <dbReference type="RuleBase" id="RU000630"/>
    </source>
</evidence>
<dbReference type="Gene3D" id="1.20.1440.80">
    <property type="entry name" value="Gap junction channel protein cysteine-rich domain"/>
    <property type="match status" value="1"/>
</dbReference>
<feature type="coiled-coil region" evidence="11">
    <location>
        <begin position="111"/>
        <end position="145"/>
    </location>
</feature>
<dbReference type="PROSITE" id="PS00408">
    <property type="entry name" value="CONNEXINS_2"/>
    <property type="match status" value="1"/>
</dbReference>
<dbReference type="SMART" id="SM00037">
    <property type="entry name" value="CNX"/>
    <property type="match status" value="1"/>
</dbReference>
<evidence type="ECO:0000256" key="9">
    <source>
        <dbReference type="ARBA" id="ARBA00023136"/>
    </source>
</evidence>
<dbReference type="STRING" id="8078.ENSFHEP00000029918"/>
<reference evidence="16" key="1">
    <citation type="submission" date="2025-08" db="UniProtKB">
        <authorList>
            <consortium name="Ensembl"/>
        </authorList>
    </citation>
    <scope>IDENTIFICATION</scope>
</reference>
<accession>A0A3Q2QQ58</accession>
<feature type="compositionally biased region" description="Low complexity" evidence="12">
    <location>
        <begin position="429"/>
        <end position="441"/>
    </location>
</feature>
<sequence length="448" mass="49799">MGDWNFLGGILEEVHIHSTMVGKIWLTILFIFRMLVLGVAAEDVWNDEQSDFICNTEQPGCRNVCYDQAFPISLIRYWVLQVIFVSSPSLVYMGHAIYQLRALEKERHCKKVALRRELEAVDAEMVEVKRRIEKEMRQLEQGKLNKAPLRGSLLCTYVAHIVTRSVVEVSFMMGQYILYGHRLNTLYKCEREPCPNVVDCFVSRPTEKTIFMMFMQSIACISLFLSLLEIMHLGFKKIKKSILNYYPHLKDDLDDYYLNKSKKNSVVHQVCVGTSVGRKSTIPTAPSGYTLLLEKQGNGPNYPLLSASSAFVPIQGDLGAKPDSHKDAKEGVPSPTEQNSNSNNTSSETRSPPYPTLPVADASSSTTLSGIARKTRRLSPPWNCSTVVEGNCSDSGDSYHGNASTKMRSSGAGPRARASNSPVTSSPNRRVSAASSGSSRRAPTDLQI</sequence>
<dbReference type="SMART" id="SM01089">
    <property type="entry name" value="Connexin_CCC"/>
    <property type="match status" value="1"/>
</dbReference>
<dbReference type="InterPro" id="IPR000500">
    <property type="entry name" value="Connexin"/>
</dbReference>
<comment type="similarity">
    <text evidence="10">Belongs to the connexin family.</text>
</comment>
<dbReference type="GO" id="GO:0005922">
    <property type="term" value="C:connexin complex"/>
    <property type="evidence" value="ECO:0007669"/>
    <property type="project" value="InterPro"/>
</dbReference>
<feature type="compositionally biased region" description="Polar residues" evidence="12">
    <location>
        <begin position="418"/>
        <end position="428"/>
    </location>
</feature>
<keyword evidence="9 13" id="KW-0472">Membrane</keyword>
<evidence type="ECO:0000259" key="15">
    <source>
        <dbReference type="SMART" id="SM01089"/>
    </source>
</evidence>
<evidence type="ECO:0000313" key="16">
    <source>
        <dbReference type="Ensembl" id="ENSFHEP00000029918.1"/>
    </source>
</evidence>
<feature type="compositionally biased region" description="Basic and acidic residues" evidence="12">
    <location>
        <begin position="320"/>
        <end position="330"/>
    </location>
</feature>
<comment type="function">
    <text evidence="10">One gap junction consists of a cluster of closely packed pairs of transmembrane channels, the connexons, through which materials of low MW diffuse from one cell to a neighboring cell.</text>
</comment>
<protein>
    <recommendedName>
        <fullName evidence="10">Gap junction protein</fullName>
    </recommendedName>
</protein>
<keyword evidence="11" id="KW-0175">Coiled coil</keyword>
<evidence type="ECO:0000256" key="3">
    <source>
        <dbReference type="ARBA" id="ARBA00011455"/>
    </source>
</evidence>
<dbReference type="PRINTS" id="PR00206">
    <property type="entry name" value="CONNEXIN"/>
</dbReference>
<evidence type="ECO:0000256" key="1">
    <source>
        <dbReference type="ARBA" id="ARBA00004610"/>
    </source>
</evidence>
<dbReference type="InterPro" id="IPR013092">
    <property type="entry name" value="Connexin_N"/>
</dbReference>
<evidence type="ECO:0000256" key="6">
    <source>
        <dbReference type="ARBA" id="ARBA00022868"/>
    </source>
</evidence>
<evidence type="ECO:0000259" key="14">
    <source>
        <dbReference type="SMART" id="SM00037"/>
    </source>
</evidence>
<reference evidence="16" key="2">
    <citation type="submission" date="2025-09" db="UniProtKB">
        <authorList>
            <consortium name="Ensembl"/>
        </authorList>
    </citation>
    <scope>IDENTIFICATION</scope>
</reference>
<dbReference type="Ensembl" id="ENSFHET00000020957.1">
    <property type="protein sequence ID" value="ENSFHEP00000029918.1"/>
    <property type="gene ID" value="ENSFHEG00000014937.1"/>
</dbReference>
<dbReference type="Proteomes" id="UP000265000">
    <property type="component" value="Unplaced"/>
</dbReference>
<feature type="region of interest" description="Disordered" evidence="12">
    <location>
        <begin position="316"/>
        <end position="448"/>
    </location>
</feature>